<evidence type="ECO:0000313" key="2">
    <source>
        <dbReference type="Proteomes" id="UP000653305"/>
    </source>
</evidence>
<name>A0A830B512_9LAMI</name>
<evidence type="ECO:0000313" key="1">
    <source>
        <dbReference type="EMBL" id="GFP80098.1"/>
    </source>
</evidence>
<organism evidence="1 2">
    <name type="scientific">Phtheirospermum japonicum</name>
    <dbReference type="NCBI Taxonomy" id="374723"/>
    <lineage>
        <taxon>Eukaryota</taxon>
        <taxon>Viridiplantae</taxon>
        <taxon>Streptophyta</taxon>
        <taxon>Embryophyta</taxon>
        <taxon>Tracheophyta</taxon>
        <taxon>Spermatophyta</taxon>
        <taxon>Magnoliopsida</taxon>
        <taxon>eudicotyledons</taxon>
        <taxon>Gunneridae</taxon>
        <taxon>Pentapetalae</taxon>
        <taxon>asterids</taxon>
        <taxon>lamiids</taxon>
        <taxon>Lamiales</taxon>
        <taxon>Orobanchaceae</taxon>
        <taxon>Orobanchaceae incertae sedis</taxon>
        <taxon>Phtheirospermum</taxon>
    </lineage>
</organism>
<dbReference type="OrthoDB" id="903693at2759"/>
<dbReference type="EMBL" id="BMAC01000015">
    <property type="protein sequence ID" value="GFP80098.1"/>
    <property type="molecule type" value="Genomic_DNA"/>
</dbReference>
<gene>
    <name evidence="1" type="ORF">PHJA_000153200</name>
</gene>
<comment type="caution">
    <text evidence="1">The sequence shown here is derived from an EMBL/GenBank/DDBJ whole genome shotgun (WGS) entry which is preliminary data.</text>
</comment>
<keyword evidence="2" id="KW-1185">Reference proteome</keyword>
<proteinExistence type="predicted"/>
<dbReference type="Proteomes" id="UP000653305">
    <property type="component" value="Unassembled WGS sequence"/>
</dbReference>
<accession>A0A830B512</accession>
<dbReference type="Pfam" id="PF07816">
    <property type="entry name" value="DUF1645"/>
    <property type="match status" value="1"/>
</dbReference>
<reference evidence="1" key="1">
    <citation type="submission" date="2020-07" db="EMBL/GenBank/DDBJ databases">
        <title>Ethylene signaling mediates host invasion by parasitic plants.</title>
        <authorList>
            <person name="Yoshida S."/>
        </authorList>
    </citation>
    <scope>NUCLEOTIDE SEQUENCE</scope>
    <source>
        <strain evidence="1">Okayama</strain>
    </source>
</reference>
<sequence length="153" mass="16908">MEEEEFSFNCGELSTSPIAAEDAFINGQIKPVFPLFNRDLSFSGEDLCSLHENLPIKPPVKNIFVETNRDDNNGQAMTPSGSGGDEIMGPYCEWSSRKAVEASPDQVCKKSNSTGFSKIWRIRERVGRCNSDGKDAFVFLNNGGHAKIPFLIN</sequence>
<protein>
    <submittedName>
        <fullName evidence="1">Uncharacterized protein</fullName>
    </submittedName>
</protein>
<dbReference type="PANTHER" id="PTHR33095:SF114">
    <property type="entry name" value="DUF1645 FAMILY PROTEIN"/>
    <property type="match status" value="1"/>
</dbReference>
<dbReference type="PANTHER" id="PTHR33095">
    <property type="entry name" value="OS07G0619500 PROTEIN"/>
    <property type="match status" value="1"/>
</dbReference>
<dbReference type="InterPro" id="IPR012442">
    <property type="entry name" value="DUF1645_plant"/>
</dbReference>
<dbReference type="AlphaFoldDB" id="A0A830B512"/>